<accession>A0A418VUN0</accession>
<dbReference type="EMBL" id="QYUL01000002">
    <property type="protein sequence ID" value="RJF80868.1"/>
    <property type="molecule type" value="Genomic_DNA"/>
</dbReference>
<dbReference type="Proteomes" id="UP000283458">
    <property type="component" value="Unassembled WGS sequence"/>
</dbReference>
<name>A0A418VUN0_9PROT</name>
<dbReference type="AlphaFoldDB" id="A0A418VUN0"/>
<keyword evidence="2" id="KW-1185">Reference proteome</keyword>
<dbReference type="RefSeq" id="WP_119830957.1">
    <property type="nucleotide sequence ID" value="NZ_QYUL01000002.1"/>
</dbReference>
<sequence length="373" mass="40217">MAPSGWRSTRSVIEQLATEAHRFDALQAISLIERLCPEARSVGDGGNPAHEAVRFRSSLTTAFPASDLSAATPPGPGMPHWEVLVNFLGLAGGFGPLPAPFTEAIIQQARAGDTATRDFLDIFNHRLVSILYRSRRMHRPALSRERPDEGPFAEHLYSLIGLGTQGLRGRMSVPDRALLNHAGALAQQPRSLHGLECLLNDHLGVPIRAIPLQGGWLTLDDTQITRLGQRNAVLGDGAVLGRRVWDQQAAVTLEIGPLDLDGFRAFLPGGHAARALRDLAGFYAGAGTEFRVRLRLRPAAVPGTRLVGSNRLHLQSPRMLADRPRALGVRLGGAGRLLTNAATADAPRLGWTSWLTTRARRDEGAVTLTAPPP</sequence>
<dbReference type="Pfam" id="PF06996">
    <property type="entry name" value="T6SS_TssG"/>
    <property type="match status" value="1"/>
</dbReference>
<comment type="caution">
    <text evidence="1">The sequence shown here is derived from an EMBL/GenBank/DDBJ whole genome shotgun (WGS) entry which is preliminary data.</text>
</comment>
<dbReference type="NCBIfam" id="TIGR03347">
    <property type="entry name" value="VI_chp_1"/>
    <property type="match status" value="1"/>
</dbReference>
<proteinExistence type="predicted"/>
<reference evidence="1 2" key="1">
    <citation type="submission" date="2018-09" db="EMBL/GenBank/DDBJ databases">
        <authorList>
            <person name="Zhu H."/>
        </authorList>
    </citation>
    <scope>NUCLEOTIDE SEQUENCE [LARGE SCALE GENOMIC DNA]</scope>
    <source>
        <strain evidence="1 2">K2W22B-5</strain>
    </source>
</reference>
<gene>
    <name evidence="1" type="primary">tssG</name>
    <name evidence="1" type="ORF">D3877_11535</name>
</gene>
<evidence type="ECO:0000313" key="1">
    <source>
        <dbReference type="EMBL" id="RJF80868.1"/>
    </source>
</evidence>
<protein>
    <submittedName>
        <fullName evidence="1">Type VI secretion system baseplate subunit TssG</fullName>
    </submittedName>
</protein>
<evidence type="ECO:0000313" key="2">
    <source>
        <dbReference type="Proteomes" id="UP000283458"/>
    </source>
</evidence>
<dbReference type="OrthoDB" id="1523296at2"/>
<organism evidence="1 2">
    <name type="scientific">Azospirillum cavernae</name>
    <dbReference type="NCBI Taxonomy" id="2320860"/>
    <lineage>
        <taxon>Bacteria</taxon>
        <taxon>Pseudomonadati</taxon>
        <taxon>Pseudomonadota</taxon>
        <taxon>Alphaproteobacteria</taxon>
        <taxon>Rhodospirillales</taxon>
        <taxon>Azospirillaceae</taxon>
        <taxon>Azospirillum</taxon>
    </lineage>
</organism>
<dbReference type="PANTHER" id="PTHR35564">
    <property type="match status" value="1"/>
</dbReference>
<dbReference type="InterPro" id="IPR010732">
    <property type="entry name" value="T6SS_TssG-like"/>
</dbReference>
<dbReference type="PANTHER" id="PTHR35564:SF4">
    <property type="entry name" value="CYTOPLASMIC PROTEIN"/>
    <property type="match status" value="1"/>
</dbReference>